<gene>
    <name evidence="1" type="ORF">CC99x_007605</name>
</gene>
<accession>A0AAE3L4V8</accession>
<dbReference type="EMBL" id="LKHV02000001">
    <property type="protein sequence ID" value="MCS5708768.1"/>
    <property type="molecule type" value="Genomic_DNA"/>
</dbReference>
<comment type="caution">
    <text evidence="1">The sequence shown here is derived from an EMBL/GenBank/DDBJ whole genome shotgun (WGS) entry which is preliminary data.</text>
</comment>
<reference evidence="1" key="2">
    <citation type="submission" date="2021-06" db="EMBL/GenBank/DDBJ databases">
        <title>Genomic Description and Analysis of Intracellular Bacteria, Candidatus Berkiella cookevillensis and Candidatus Berkiella aquae.</title>
        <authorList>
            <person name="Kidane D.T."/>
            <person name="Mehari Y.T."/>
            <person name="Rice F.C."/>
            <person name="Arivett B.A."/>
            <person name="Farone A.L."/>
            <person name="Berk S.G."/>
            <person name="Farone M.B."/>
        </authorList>
    </citation>
    <scope>NUCLEOTIDE SEQUENCE</scope>
    <source>
        <strain evidence="1">CC99</strain>
    </source>
</reference>
<keyword evidence="2" id="KW-1185">Reference proteome</keyword>
<dbReference type="AlphaFoldDB" id="A0AAE3L4V8"/>
<name>A0AAE3L4V8_9GAMM</name>
<dbReference type="Proteomes" id="UP000051494">
    <property type="component" value="Unassembled WGS sequence"/>
</dbReference>
<reference evidence="1" key="1">
    <citation type="journal article" date="2016" name="Genome Announc.">
        <title>Draft Genome Sequences of Two Novel Amoeba-Resistant Intranuclear Bacteria, 'Candidatus Berkiella cookevillensis' and 'Candidatus Berkiella aquae'.</title>
        <authorList>
            <person name="Mehari Y.T."/>
            <person name="Arivett B.A."/>
            <person name="Farone A.L."/>
            <person name="Gunderson J.H."/>
            <person name="Farone M.B."/>
        </authorList>
    </citation>
    <scope>NUCLEOTIDE SEQUENCE</scope>
    <source>
        <strain evidence="1">CC99</strain>
    </source>
</reference>
<organism evidence="1 2">
    <name type="scientific">Candidatus Berkiella cookevillensis</name>
    <dbReference type="NCBI Taxonomy" id="437022"/>
    <lineage>
        <taxon>Bacteria</taxon>
        <taxon>Pseudomonadati</taxon>
        <taxon>Pseudomonadota</taxon>
        <taxon>Gammaproteobacteria</taxon>
        <taxon>Candidatus Berkiellales</taxon>
        <taxon>Candidatus Berkiellaceae</taxon>
        <taxon>Candidatus Berkiella</taxon>
    </lineage>
</organism>
<dbReference type="RefSeq" id="WP_158003238.1">
    <property type="nucleotide sequence ID" value="NZ_LKHV02000001.1"/>
</dbReference>
<protein>
    <submittedName>
        <fullName evidence="1">Uncharacterized protein</fullName>
    </submittedName>
</protein>
<sequence length="50" mass="5841">MSRLYPQQMIRWLGGKCSSNRSVYKIHGYCEIREANNNTDIVPFTAKIHL</sequence>
<proteinExistence type="predicted"/>
<evidence type="ECO:0000313" key="1">
    <source>
        <dbReference type="EMBL" id="MCS5708768.1"/>
    </source>
</evidence>
<evidence type="ECO:0000313" key="2">
    <source>
        <dbReference type="Proteomes" id="UP000051494"/>
    </source>
</evidence>